<dbReference type="SUPFAM" id="SSF52096">
    <property type="entry name" value="ClpP/crotonase"/>
    <property type="match status" value="1"/>
</dbReference>
<dbReference type="Proteomes" id="UP000824151">
    <property type="component" value="Unassembled WGS sequence"/>
</dbReference>
<evidence type="ECO:0000256" key="1">
    <source>
        <dbReference type="ARBA" id="ARBA00005086"/>
    </source>
</evidence>
<organism evidence="6 7">
    <name type="scientific">Candidatus Nesterenkonia stercoripullorum</name>
    <dbReference type="NCBI Taxonomy" id="2838701"/>
    <lineage>
        <taxon>Bacteria</taxon>
        <taxon>Bacillati</taxon>
        <taxon>Actinomycetota</taxon>
        <taxon>Actinomycetes</taxon>
        <taxon>Micrococcales</taxon>
        <taxon>Micrococcaceae</taxon>
        <taxon>Nesterenkonia</taxon>
    </lineage>
</organism>
<dbReference type="GO" id="GO:0070403">
    <property type="term" value="F:NAD+ binding"/>
    <property type="evidence" value="ECO:0007669"/>
    <property type="project" value="InterPro"/>
</dbReference>
<dbReference type="Gene3D" id="3.90.226.10">
    <property type="entry name" value="2-enoyl-CoA Hydratase, Chain A, domain 1"/>
    <property type="match status" value="1"/>
</dbReference>
<dbReference type="PANTHER" id="PTHR43612">
    <property type="entry name" value="TRIFUNCTIONAL ENZYME SUBUNIT ALPHA"/>
    <property type="match status" value="1"/>
</dbReference>
<evidence type="ECO:0000256" key="4">
    <source>
        <dbReference type="ARBA" id="ARBA00049556"/>
    </source>
</evidence>
<reference evidence="6" key="1">
    <citation type="journal article" date="2021" name="PeerJ">
        <title>Extensive microbial diversity within the chicken gut microbiome revealed by metagenomics and culture.</title>
        <authorList>
            <person name="Gilroy R."/>
            <person name="Ravi A."/>
            <person name="Getino M."/>
            <person name="Pursley I."/>
            <person name="Horton D.L."/>
            <person name="Alikhan N.F."/>
            <person name="Baker D."/>
            <person name="Gharbi K."/>
            <person name="Hall N."/>
            <person name="Watson M."/>
            <person name="Adriaenssens E.M."/>
            <person name="Foster-Nyarko E."/>
            <person name="Jarju S."/>
            <person name="Secka A."/>
            <person name="Antonio M."/>
            <person name="Oren A."/>
            <person name="Chaudhuri R.R."/>
            <person name="La Ragione R."/>
            <person name="Hildebrand F."/>
            <person name="Pallen M.J."/>
        </authorList>
    </citation>
    <scope>NUCLEOTIDE SEQUENCE</scope>
    <source>
        <strain evidence="6">ChiHejej3B27-3195</strain>
    </source>
</reference>
<dbReference type="GO" id="GO:0006635">
    <property type="term" value="P:fatty acid beta-oxidation"/>
    <property type="evidence" value="ECO:0007669"/>
    <property type="project" value="TreeGrafter"/>
</dbReference>
<dbReference type="CDD" id="cd06558">
    <property type="entry name" value="crotonase-like"/>
    <property type="match status" value="1"/>
</dbReference>
<comment type="pathway">
    <text evidence="1">Lipid metabolism; butanoate metabolism.</text>
</comment>
<dbReference type="Pfam" id="PF00378">
    <property type="entry name" value="ECH_1"/>
    <property type="match status" value="1"/>
</dbReference>
<protein>
    <submittedName>
        <fullName evidence="6">Enoyl-CoA hydratase/isomerase family protein</fullName>
    </submittedName>
</protein>
<sequence>MSITFPQDPQDFSMYEEFAETFTSEVVTHSVVTDHELPEGAGTVAVVRLDNGEAKRPTTLGARSLLEFGRVVAHQRQRAQSGEISALAVTGTPGYLAAGADLSSVSTLDNADSARLMATLGHQTYQVLEDFPVPTFAFINGAAIGGGLEIALAAHYRTVSRAARGISLPEIYLGLIPGWGGIYRLPRLIGPEAAAQVIFANALANNRQLSGEDAYELGIADEIHSEASFEEDSLAFVSRVLRQDGQTVESLRSRREVGDSAEDWEKAVETARRTVAARVGAATPAPLRALEVFAAGASRTRAEDREAEVDALTDLMMTDEFANTVYAFLELTQKRARRPAGVPEVEPRQIGSVGVVGAGLMASQLALLFARRLRVPVVMTDIDQERVERGVGWVRTQVEKLVSRGRLSPEDGEELAGLVTGSSSYDAYANVDFVIEAVFEELSVKQQVFGALEEVISPETIVATNTSSLSVRGMSAGMRHPERVVGFHFFNPVAAMPLIEIARTPDTDDTTVASAFALAAGLG</sequence>
<dbReference type="Gene3D" id="3.40.50.720">
    <property type="entry name" value="NAD(P)-binding Rossmann-like Domain"/>
    <property type="match status" value="1"/>
</dbReference>
<dbReference type="GO" id="GO:0004300">
    <property type="term" value="F:enoyl-CoA hydratase activity"/>
    <property type="evidence" value="ECO:0007669"/>
    <property type="project" value="TreeGrafter"/>
</dbReference>
<dbReference type="InterPro" id="IPR001753">
    <property type="entry name" value="Enoyl-CoA_hydra/iso"/>
</dbReference>
<evidence type="ECO:0000313" key="7">
    <source>
        <dbReference type="Proteomes" id="UP000824151"/>
    </source>
</evidence>
<dbReference type="SUPFAM" id="SSF51735">
    <property type="entry name" value="NAD(P)-binding Rossmann-fold domains"/>
    <property type="match status" value="1"/>
</dbReference>
<feature type="domain" description="3-hydroxyacyl-CoA dehydrogenase NAD binding" evidence="5">
    <location>
        <begin position="353"/>
        <end position="523"/>
    </location>
</feature>
<evidence type="ECO:0000313" key="6">
    <source>
        <dbReference type="EMBL" id="HIW98967.1"/>
    </source>
</evidence>
<comment type="caution">
    <text evidence="6">The sequence shown here is derived from an EMBL/GenBank/DDBJ whole genome shotgun (WGS) entry which is preliminary data.</text>
</comment>
<dbReference type="InterPro" id="IPR006176">
    <property type="entry name" value="3-OHacyl-CoA_DH_NAD-bd"/>
</dbReference>
<dbReference type="EMBL" id="DXGD01000090">
    <property type="protein sequence ID" value="HIW98967.1"/>
    <property type="molecule type" value="Genomic_DNA"/>
</dbReference>
<keyword evidence="3" id="KW-0560">Oxidoreductase</keyword>
<evidence type="ECO:0000256" key="3">
    <source>
        <dbReference type="ARBA" id="ARBA00023002"/>
    </source>
</evidence>
<name>A0A9D1S0W4_9MICC</name>
<dbReference type="InterPro" id="IPR029045">
    <property type="entry name" value="ClpP/crotonase-like_dom_sf"/>
</dbReference>
<accession>A0A9D1S0W4</accession>
<comment type="similarity">
    <text evidence="2">Belongs to the 3-hydroxyacyl-CoA dehydrogenase family.</text>
</comment>
<dbReference type="InterPro" id="IPR036291">
    <property type="entry name" value="NAD(P)-bd_dom_sf"/>
</dbReference>
<comment type="catalytic activity">
    <reaction evidence="4">
        <text>a (3S)-3-hydroxyacyl-CoA + NAD(+) = a 3-oxoacyl-CoA + NADH + H(+)</text>
        <dbReference type="Rhea" id="RHEA:22432"/>
        <dbReference type="ChEBI" id="CHEBI:15378"/>
        <dbReference type="ChEBI" id="CHEBI:57318"/>
        <dbReference type="ChEBI" id="CHEBI:57540"/>
        <dbReference type="ChEBI" id="CHEBI:57945"/>
        <dbReference type="ChEBI" id="CHEBI:90726"/>
        <dbReference type="EC" id="1.1.1.35"/>
    </reaction>
</comment>
<reference evidence="6" key="2">
    <citation type="submission" date="2021-04" db="EMBL/GenBank/DDBJ databases">
        <authorList>
            <person name="Gilroy R."/>
        </authorList>
    </citation>
    <scope>NUCLEOTIDE SEQUENCE</scope>
    <source>
        <strain evidence="6">ChiHejej3B27-3195</strain>
    </source>
</reference>
<dbReference type="InterPro" id="IPR050136">
    <property type="entry name" value="FA_oxidation_alpha_subunit"/>
</dbReference>
<dbReference type="AlphaFoldDB" id="A0A9D1S0W4"/>
<dbReference type="PANTHER" id="PTHR43612:SF3">
    <property type="entry name" value="TRIFUNCTIONAL ENZYME SUBUNIT ALPHA, MITOCHONDRIAL"/>
    <property type="match status" value="1"/>
</dbReference>
<dbReference type="FunFam" id="3.40.50.720:FF:000009">
    <property type="entry name" value="Fatty oxidation complex, alpha subunit"/>
    <property type="match status" value="1"/>
</dbReference>
<dbReference type="GO" id="GO:0016509">
    <property type="term" value="F:long-chain (3S)-3-hydroxyacyl-CoA dehydrogenase (NAD+) activity"/>
    <property type="evidence" value="ECO:0007669"/>
    <property type="project" value="TreeGrafter"/>
</dbReference>
<gene>
    <name evidence="6" type="ORF">H9871_02375</name>
</gene>
<dbReference type="Pfam" id="PF02737">
    <property type="entry name" value="3HCDH_N"/>
    <property type="match status" value="1"/>
</dbReference>
<evidence type="ECO:0000256" key="2">
    <source>
        <dbReference type="ARBA" id="ARBA00009463"/>
    </source>
</evidence>
<evidence type="ECO:0000259" key="5">
    <source>
        <dbReference type="Pfam" id="PF02737"/>
    </source>
</evidence>
<proteinExistence type="inferred from homology"/>
<feature type="non-terminal residue" evidence="6">
    <location>
        <position position="523"/>
    </location>
</feature>